<evidence type="ECO:0000256" key="3">
    <source>
        <dbReference type="ARBA" id="ARBA00022448"/>
    </source>
</evidence>
<evidence type="ECO:0000256" key="7">
    <source>
        <dbReference type="ARBA" id="ARBA00023136"/>
    </source>
</evidence>
<keyword evidence="4" id="KW-1003">Cell membrane</keyword>
<evidence type="ECO:0000313" key="10">
    <source>
        <dbReference type="Proteomes" id="UP000254792"/>
    </source>
</evidence>
<dbReference type="KEGG" id="salx:SALLE_v1c02670"/>
<keyword evidence="5 8" id="KW-0812">Transmembrane</keyword>
<dbReference type="AlphaFoldDB" id="A0A345Z2W4"/>
<dbReference type="InterPro" id="IPR038770">
    <property type="entry name" value="Na+/solute_symporter_sf"/>
</dbReference>
<dbReference type="OrthoDB" id="401182at2"/>
<evidence type="ECO:0000256" key="4">
    <source>
        <dbReference type="ARBA" id="ARBA00022475"/>
    </source>
</evidence>
<dbReference type="Pfam" id="PF03547">
    <property type="entry name" value="Mem_trans"/>
    <property type="match status" value="1"/>
</dbReference>
<name>A0A345Z2W4_9MOLU</name>
<feature type="transmembrane region" description="Helical" evidence="8">
    <location>
        <begin position="20"/>
        <end position="40"/>
    </location>
</feature>
<keyword evidence="6 8" id="KW-1133">Transmembrane helix</keyword>
<proteinExistence type="inferred from homology"/>
<dbReference type="Gene3D" id="1.20.1530.20">
    <property type="match status" value="1"/>
</dbReference>
<comment type="similarity">
    <text evidence="2">Belongs to the auxin efflux carrier (TC 2.A.69) family.</text>
</comment>
<accession>A0A345Z2W4</accession>
<dbReference type="PANTHER" id="PTHR36838">
    <property type="entry name" value="AUXIN EFFLUX CARRIER FAMILY PROTEIN"/>
    <property type="match status" value="1"/>
</dbReference>
<feature type="transmembrane region" description="Helical" evidence="8">
    <location>
        <begin position="380"/>
        <end position="402"/>
    </location>
</feature>
<keyword evidence="3" id="KW-0813">Transport</keyword>
<gene>
    <name evidence="9" type="ORF">SALLE_v1c02670</name>
</gene>
<organism evidence="9 10">
    <name type="scientific">Spiroplasma alleghenense</name>
    <dbReference type="NCBI Taxonomy" id="216931"/>
    <lineage>
        <taxon>Bacteria</taxon>
        <taxon>Bacillati</taxon>
        <taxon>Mycoplasmatota</taxon>
        <taxon>Mollicutes</taxon>
        <taxon>Entomoplasmatales</taxon>
        <taxon>Spiroplasmataceae</taxon>
        <taxon>Spiroplasma</taxon>
    </lineage>
</organism>
<keyword evidence="7 8" id="KW-0472">Membrane</keyword>
<dbReference type="PANTHER" id="PTHR36838:SF3">
    <property type="entry name" value="TRANSPORTER AUXIN EFFLUX CARRIER EC FAMILY"/>
    <property type="match status" value="1"/>
</dbReference>
<feature type="transmembrane region" description="Helical" evidence="8">
    <location>
        <begin position="143"/>
        <end position="162"/>
    </location>
</feature>
<feature type="transmembrane region" description="Helical" evidence="8">
    <location>
        <begin position="225"/>
        <end position="252"/>
    </location>
</feature>
<dbReference type="RefSeq" id="WP_115557864.1">
    <property type="nucleotide sequence ID" value="NZ_CP031376.1"/>
</dbReference>
<evidence type="ECO:0000256" key="8">
    <source>
        <dbReference type="SAM" id="Phobius"/>
    </source>
</evidence>
<evidence type="ECO:0000256" key="5">
    <source>
        <dbReference type="ARBA" id="ARBA00022692"/>
    </source>
</evidence>
<dbReference type="InterPro" id="IPR004776">
    <property type="entry name" value="Mem_transp_PIN-like"/>
</dbReference>
<evidence type="ECO:0008006" key="11">
    <source>
        <dbReference type="Google" id="ProtNLM"/>
    </source>
</evidence>
<dbReference type="Proteomes" id="UP000254792">
    <property type="component" value="Chromosome"/>
</dbReference>
<evidence type="ECO:0000256" key="6">
    <source>
        <dbReference type="ARBA" id="ARBA00022989"/>
    </source>
</evidence>
<feature type="transmembrane region" description="Helical" evidence="8">
    <location>
        <begin position="82"/>
        <end position="102"/>
    </location>
</feature>
<feature type="transmembrane region" description="Helical" evidence="8">
    <location>
        <begin position="314"/>
        <end position="334"/>
    </location>
</feature>
<feature type="transmembrane region" description="Helical" evidence="8">
    <location>
        <begin position="272"/>
        <end position="293"/>
    </location>
</feature>
<comment type="subcellular location">
    <subcellularLocation>
        <location evidence="1">Cell membrane</location>
        <topology evidence="1">Multi-pass membrane protein</topology>
    </subcellularLocation>
</comment>
<dbReference type="GO" id="GO:0055085">
    <property type="term" value="P:transmembrane transport"/>
    <property type="evidence" value="ECO:0007669"/>
    <property type="project" value="InterPro"/>
</dbReference>
<keyword evidence="10" id="KW-1185">Reference proteome</keyword>
<feature type="transmembrane region" description="Helical" evidence="8">
    <location>
        <begin position="346"/>
        <end position="368"/>
    </location>
</feature>
<dbReference type="GO" id="GO:0005886">
    <property type="term" value="C:plasma membrane"/>
    <property type="evidence" value="ECO:0007669"/>
    <property type="project" value="UniProtKB-SubCell"/>
</dbReference>
<reference evidence="9 10" key="1">
    <citation type="submission" date="2018-07" db="EMBL/GenBank/DDBJ databases">
        <title>Complete genome sequence of Spiroplasma alleghenense PLHS-1 (ATCC 51752).</title>
        <authorList>
            <person name="Chou L."/>
            <person name="Lee T.-Y."/>
            <person name="Tsai Y.-M."/>
            <person name="Kuo C.-H."/>
        </authorList>
    </citation>
    <scope>NUCLEOTIDE SEQUENCE [LARGE SCALE GENOMIC DNA]</scope>
    <source>
        <strain evidence="9 10">PLHS-1</strain>
    </source>
</reference>
<feature type="transmembrane region" description="Helical" evidence="8">
    <location>
        <begin position="114"/>
        <end position="131"/>
    </location>
</feature>
<evidence type="ECO:0000256" key="1">
    <source>
        <dbReference type="ARBA" id="ARBA00004651"/>
    </source>
</evidence>
<feature type="transmembrane region" description="Helical" evidence="8">
    <location>
        <begin position="52"/>
        <end position="70"/>
    </location>
</feature>
<evidence type="ECO:0000256" key="2">
    <source>
        <dbReference type="ARBA" id="ARBA00010145"/>
    </source>
</evidence>
<sequence>MILYSNPVTEAIEKTLFDWPLWSAIIATISVISLGFFLTVKGIINKDWDQAFIRFVMLLGLPSLVLKSFLTDIDFDRFISELSVIILGFIFYLIMTIISRIFFLKYNRDIQDTLAMCVALGSTAYFGLPLIRELFGKQGELTANNFNISYWVFLCSVGFLIMSKDNTIITQAGLLTKSDLKIKKETLTKIEMQELQVEQKALKKQIRKDGLVEARKMRNANLKKIFSNPVLIATIAGFTIWATQLIPGIQFVSYNGVDKFSPFRVDLLFPPISNILTALSAVCTPLAWIAIGMKMAKGNIKQALKDKNVWYGTFIRIIVVPIIALLLTLVVAGIGQASGAWAIDGMQLSVILILAATPPANVIVVYAINFNKEPELACNLTSISTIAAIITMPIWTVIGSVLGTTQLFT</sequence>
<protein>
    <recommendedName>
        <fullName evidence="11">Malate permease</fullName>
    </recommendedName>
</protein>
<evidence type="ECO:0000313" key="9">
    <source>
        <dbReference type="EMBL" id="AXK50943.1"/>
    </source>
</evidence>
<dbReference type="EMBL" id="CP031376">
    <property type="protein sequence ID" value="AXK50943.1"/>
    <property type="molecule type" value="Genomic_DNA"/>
</dbReference>